<dbReference type="AlphaFoldDB" id="A0A8H5FQ18"/>
<accession>A0A8H5FQ18</accession>
<feature type="compositionally biased region" description="Low complexity" evidence="1">
    <location>
        <begin position="736"/>
        <end position="754"/>
    </location>
</feature>
<feature type="compositionally biased region" description="Polar residues" evidence="1">
    <location>
        <begin position="759"/>
        <end position="768"/>
    </location>
</feature>
<comment type="caution">
    <text evidence="2">The sequence shown here is derived from an EMBL/GenBank/DDBJ whole genome shotgun (WGS) entry which is preliminary data.</text>
</comment>
<feature type="region of interest" description="Disordered" evidence="1">
    <location>
        <begin position="630"/>
        <end position="655"/>
    </location>
</feature>
<dbReference type="EMBL" id="JAACJM010000124">
    <property type="protein sequence ID" value="KAF5344488.1"/>
    <property type="molecule type" value="Genomic_DNA"/>
</dbReference>
<sequence length="1107" mass="118655">MFSPNPSCWSNTIQRLLVSTPGHRACDKRLQISPSKPKVSNFNQANCSSSSSATSFWRDFVLECILNDLSFSEFRPDSDLHSTSREENGLAKTPQTTSVDNSCDICNSRRRFIRMDKLGVGAVIMYEIPCVCQFPRKRVDLGITDDIAGYRSNSENGGKGIDELLEVMNVNVSYVPLYACTSFLTGQVMNALFHNTTTKDMRPVPAPQGQGFSVDSSSFTLFENGIPAHNTTLLHDVRKLLRPTRSSAHRYRRDQELFSNSESLVPFSTANHVMDHNIHLNLHCDETAASGQNMRPSFEDVPMFSSTVEVLYHEPAVLNHSIVVKHTPASQHSNTLLSQEVFSQAIEHSKSTPPSPTDITRLITTTRATEFFIQSQSISSALSNRSLRTRGSNRSISPVPSLSCIPCIPSVPPVLSASSMESTVSSGSIQSFPSITSVKSVKSRLGSVSSLSCYSMALGSAELGAGAAAGTTVSPSSGTGSTSTSNFNLRLSLNNHTCGNGHRRSLSSNPIPSRPVYRLNGKHTRGESLVRSCLRLKTMPTFNKTNVNLDGGLPFHASLPPLVVKSKNKCKSKSVSMSLSKSSSMTVPQVKVVQVQGQGRLLKIPSPSSFSSSASFSSNSSSLHLYQTKRMKETQNKKGSGGDDGGNGEQKAMATGSVSRRGYNCGLSNANVTDHDLMDTQNPDSGLYQCHDQCSEGDLASYRIPLEWEEDLTAELFSVSSSESCSCSCSYSASTSTSTSASASASVSTSRSGLGSVGDGTSSSNSLRDNVDVDVDGDAYASSAEAESGDVSMCTVSTSASIGPLTPAKGQSLASIQHYGYKLLPSSSDLNLKGPGGAGMGVKGTNYGVEELDVVGMKTKTERRNKLKGIETRLGVGIECDFAVEDLIEMDLGTDVGIVGLDDDDVYGPGFFRDGYGAGVGARVGTRAGFGMGWELKGVDTEGDFFSGGQRARTLNLDLPATHKHASSNTQLSPAPSPSTSHLSLSPRLDFPIPVSSTSLMFPDLLADLNSRKEESTENGGISSTFSSSSFSDRDQVSVLTSPVQKRGLTSVYIQSFKGVDHGFGWTLRKRSNSQTQKQTAVRMAGRGKENIPPLKLHLVESGDFWH</sequence>
<dbReference type="OrthoDB" id="3227568at2759"/>
<evidence type="ECO:0000313" key="2">
    <source>
        <dbReference type="EMBL" id="KAF5344488.1"/>
    </source>
</evidence>
<reference evidence="2 3" key="1">
    <citation type="journal article" date="2020" name="ISME J.">
        <title>Uncovering the hidden diversity of litter-decomposition mechanisms in mushroom-forming fungi.</title>
        <authorList>
            <person name="Floudas D."/>
            <person name="Bentzer J."/>
            <person name="Ahren D."/>
            <person name="Johansson T."/>
            <person name="Persson P."/>
            <person name="Tunlid A."/>
        </authorList>
    </citation>
    <scope>NUCLEOTIDE SEQUENCE [LARGE SCALE GENOMIC DNA]</scope>
    <source>
        <strain evidence="2 3">CBS 291.85</strain>
    </source>
</reference>
<gene>
    <name evidence="2" type="ORF">D9758_014130</name>
</gene>
<feature type="region of interest" description="Disordered" evidence="1">
    <location>
        <begin position="963"/>
        <end position="984"/>
    </location>
</feature>
<name>A0A8H5FQ18_9AGAR</name>
<dbReference type="Proteomes" id="UP000559256">
    <property type="component" value="Unassembled WGS sequence"/>
</dbReference>
<evidence type="ECO:0000313" key="3">
    <source>
        <dbReference type="Proteomes" id="UP000559256"/>
    </source>
</evidence>
<feature type="region of interest" description="Disordered" evidence="1">
    <location>
        <begin position="498"/>
        <end position="519"/>
    </location>
</feature>
<feature type="region of interest" description="Disordered" evidence="1">
    <location>
        <begin position="736"/>
        <end position="771"/>
    </location>
</feature>
<keyword evidence="3" id="KW-1185">Reference proteome</keyword>
<proteinExistence type="predicted"/>
<feature type="compositionally biased region" description="Low complexity" evidence="1">
    <location>
        <begin position="972"/>
        <end position="984"/>
    </location>
</feature>
<protein>
    <submittedName>
        <fullName evidence="2">Uncharacterized protein</fullName>
    </submittedName>
</protein>
<organism evidence="2 3">
    <name type="scientific">Tetrapyrgos nigripes</name>
    <dbReference type="NCBI Taxonomy" id="182062"/>
    <lineage>
        <taxon>Eukaryota</taxon>
        <taxon>Fungi</taxon>
        <taxon>Dikarya</taxon>
        <taxon>Basidiomycota</taxon>
        <taxon>Agaricomycotina</taxon>
        <taxon>Agaricomycetes</taxon>
        <taxon>Agaricomycetidae</taxon>
        <taxon>Agaricales</taxon>
        <taxon>Marasmiineae</taxon>
        <taxon>Marasmiaceae</taxon>
        <taxon>Tetrapyrgos</taxon>
    </lineage>
</organism>
<evidence type="ECO:0000256" key="1">
    <source>
        <dbReference type="SAM" id="MobiDB-lite"/>
    </source>
</evidence>